<dbReference type="GO" id="GO:0005524">
    <property type="term" value="F:ATP binding"/>
    <property type="evidence" value="ECO:0007669"/>
    <property type="project" value="InterPro"/>
</dbReference>
<keyword evidence="1" id="KW-1133">Transmembrane helix</keyword>
<evidence type="ECO:0000259" key="2">
    <source>
        <dbReference type="Pfam" id="PF05362"/>
    </source>
</evidence>
<dbReference type="STRING" id="1912795.BK816_02785"/>
<dbReference type="Proteomes" id="UP000176288">
    <property type="component" value="Chromosome"/>
</dbReference>
<proteinExistence type="predicted"/>
<keyword evidence="4" id="KW-1185">Reference proteome</keyword>
<gene>
    <name evidence="3" type="ORF">BK816_02785</name>
</gene>
<dbReference type="InterPro" id="IPR014721">
    <property type="entry name" value="Ribsml_uS5_D2-typ_fold_subgr"/>
</dbReference>
<dbReference type="InterPro" id="IPR008269">
    <property type="entry name" value="Lon_proteolytic"/>
</dbReference>
<keyword evidence="1" id="KW-0812">Transmembrane</keyword>
<organism evidence="3 4">
    <name type="scientific">Boudabousia tangfeifanii</name>
    <dbReference type="NCBI Taxonomy" id="1912795"/>
    <lineage>
        <taxon>Bacteria</taxon>
        <taxon>Bacillati</taxon>
        <taxon>Actinomycetota</taxon>
        <taxon>Actinomycetes</taxon>
        <taxon>Actinomycetales</taxon>
        <taxon>Actinomycetaceae</taxon>
        <taxon>Boudabousia</taxon>
    </lineage>
</organism>
<keyword evidence="1" id="KW-0472">Membrane</keyword>
<evidence type="ECO:0000256" key="1">
    <source>
        <dbReference type="SAM" id="Phobius"/>
    </source>
</evidence>
<dbReference type="KEGG" id="avu:BK816_02785"/>
<evidence type="ECO:0000313" key="3">
    <source>
        <dbReference type="EMBL" id="AOZ72359.1"/>
    </source>
</evidence>
<dbReference type="InterPro" id="IPR020568">
    <property type="entry name" value="Ribosomal_Su5_D2-typ_SF"/>
</dbReference>
<dbReference type="InterPro" id="IPR027065">
    <property type="entry name" value="Lon_Prtase"/>
</dbReference>
<name>A0A1D9MJJ6_9ACTO</name>
<dbReference type="PANTHER" id="PTHR10046">
    <property type="entry name" value="ATP DEPENDENT LON PROTEASE FAMILY MEMBER"/>
    <property type="match status" value="1"/>
</dbReference>
<dbReference type="OrthoDB" id="2356897at2"/>
<sequence length="380" mass="40766">MQESQNNFQNIETAPKKKGRWQTRLAKSVSLFVLIGALAWALFLHGYPYVIETPGPTFNVLGKINSKPFIEIKDHPSHQIEGDGQIRMVTVGLRGGPGTEPVSGIELITAYFQPSQSIHPYAQLFAPETTGEQERKAQKQYMDSSMDLARAAALTELNIPFESDIIVRGVSDKSDAKGKLAEDDKIIALKNGEKNYPLASTADLYRALKDIAPGTPVEVTSENKAGAKKVSEIKTMKRPDGKPGSLFGIFISTDFRFPFPIQVNVSENIGGPSAGTAFALGIIDHLTDGALAGDQKIAVTGTIAPDGVVGEIGGVLQKVYGASADGAKWFLAPVGNCKELANAKLPKGITPVQISTLKDARDTVQKIAKGDTDQLIKCHP</sequence>
<dbReference type="GO" id="GO:0004252">
    <property type="term" value="F:serine-type endopeptidase activity"/>
    <property type="evidence" value="ECO:0007669"/>
    <property type="project" value="InterPro"/>
</dbReference>
<dbReference type="AlphaFoldDB" id="A0A1D9MJJ6"/>
<dbReference type="Pfam" id="PF05362">
    <property type="entry name" value="Lon_C"/>
    <property type="match status" value="1"/>
</dbReference>
<feature type="domain" description="Lon proteolytic" evidence="2">
    <location>
        <begin position="271"/>
        <end position="349"/>
    </location>
</feature>
<evidence type="ECO:0000313" key="4">
    <source>
        <dbReference type="Proteomes" id="UP000176288"/>
    </source>
</evidence>
<protein>
    <recommendedName>
        <fullName evidence="2">Lon proteolytic domain-containing protein</fullName>
    </recommendedName>
</protein>
<dbReference type="GO" id="GO:0004176">
    <property type="term" value="F:ATP-dependent peptidase activity"/>
    <property type="evidence" value="ECO:0007669"/>
    <property type="project" value="InterPro"/>
</dbReference>
<accession>A0A1D9MJJ6</accession>
<reference evidence="3 4" key="1">
    <citation type="submission" date="2016-10" db="EMBL/GenBank/DDBJ databases">
        <title>Actinomyces aegypiusis sp. nov., isolated from the Aegypius monachus in Qinghai Tibet Plateau China.</title>
        <authorList>
            <person name="Wang Y."/>
        </authorList>
    </citation>
    <scope>NUCLEOTIDE SEQUENCE [LARGE SCALE GENOMIC DNA]</scope>
    <source>
        <strain evidence="3 4">VUL4_3</strain>
    </source>
</reference>
<dbReference type="GO" id="GO:0006508">
    <property type="term" value="P:proteolysis"/>
    <property type="evidence" value="ECO:0007669"/>
    <property type="project" value="InterPro"/>
</dbReference>
<feature type="transmembrane region" description="Helical" evidence="1">
    <location>
        <begin position="25"/>
        <end position="47"/>
    </location>
</feature>
<dbReference type="RefSeq" id="WP_071163825.1">
    <property type="nucleotide sequence ID" value="NZ_CP017812.1"/>
</dbReference>
<dbReference type="EMBL" id="CP017812">
    <property type="protein sequence ID" value="AOZ72359.1"/>
    <property type="molecule type" value="Genomic_DNA"/>
</dbReference>
<dbReference type="SUPFAM" id="SSF54211">
    <property type="entry name" value="Ribosomal protein S5 domain 2-like"/>
    <property type="match status" value="1"/>
</dbReference>
<dbReference type="Gene3D" id="3.30.230.10">
    <property type="match status" value="1"/>
</dbReference>
<dbReference type="GO" id="GO:0030163">
    <property type="term" value="P:protein catabolic process"/>
    <property type="evidence" value="ECO:0007669"/>
    <property type="project" value="InterPro"/>
</dbReference>